<name>A0A1Q3B793_CEPFO</name>
<sequence length="107" mass="12588">MEWHQSDQIFLPCSLWMYHIAESQPIRDCLLLRSLYLSACRFVPGVHICIFLLVQRRRREAEERRSSELKLALNSTASILSTFLILETYMKCFMKLTFLIHNGLTGH</sequence>
<dbReference type="InParanoid" id="A0A1Q3B793"/>
<keyword evidence="2" id="KW-1185">Reference proteome</keyword>
<gene>
    <name evidence="1" type="ORF">CFOL_v3_07180</name>
</gene>
<dbReference type="Proteomes" id="UP000187406">
    <property type="component" value="Unassembled WGS sequence"/>
</dbReference>
<organism evidence="1 2">
    <name type="scientific">Cephalotus follicularis</name>
    <name type="common">Albany pitcher plant</name>
    <dbReference type="NCBI Taxonomy" id="3775"/>
    <lineage>
        <taxon>Eukaryota</taxon>
        <taxon>Viridiplantae</taxon>
        <taxon>Streptophyta</taxon>
        <taxon>Embryophyta</taxon>
        <taxon>Tracheophyta</taxon>
        <taxon>Spermatophyta</taxon>
        <taxon>Magnoliopsida</taxon>
        <taxon>eudicotyledons</taxon>
        <taxon>Gunneridae</taxon>
        <taxon>Pentapetalae</taxon>
        <taxon>rosids</taxon>
        <taxon>fabids</taxon>
        <taxon>Oxalidales</taxon>
        <taxon>Cephalotaceae</taxon>
        <taxon>Cephalotus</taxon>
    </lineage>
</organism>
<evidence type="ECO:0000313" key="1">
    <source>
        <dbReference type="EMBL" id="GAV63662.1"/>
    </source>
</evidence>
<dbReference type="AlphaFoldDB" id="A0A1Q3B793"/>
<protein>
    <submittedName>
        <fullName evidence="1">Uncharacterized protein</fullName>
    </submittedName>
</protein>
<proteinExistence type="predicted"/>
<dbReference type="EMBL" id="BDDD01000313">
    <property type="protein sequence ID" value="GAV63662.1"/>
    <property type="molecule type" value="Genomic_DNA"/>
</dbReference>
<evidence type="ECO:0000313" key="2">
    <source>
        <dbReference type="Proteomes" id="UP000187406"/>
    </source>
</evidence>
<accession>A0A1Q3B793</accession>
<comment type="caution">
    <text evidence="1">The sequence shown here is derived from an EMBL/GenBank/DDBJ whole genome shotgun (WGS) entry which is preliminary data.</text>
</comment>
<reference evidence="2" key="1">
    <citation type="submission" date="2016-04" db="EMBL/GenBank/DDBJ databases">
        <title>Cephalotus genome sequencing.</title>
        <authorList>
            <person name="Fukushima K."/>
            <person name="Hasebe M."/>
            <person name="Fang X."/>
        </authorList>
    </citation>
    <scope>NUCLEOTIDE SEQUENCE [LARGE SCALE GENOMIC DNA]</scope>
    <source>
        <strain evidence="2">cv. St1</strain>
    </source>
</reference>